<evidence type="ECO:0000313" key="2">
    <source>
        <dbReference type="EMBL" id="QOC55977.1"/>
    </source>
</evidence>
<name>A0A7L7SP98_9CAUD</name>
<feature type="compositionally biased region" description="Low complexity" evidence="1">
    <location>
        <begin position="237"/>
        <end position="249"/>
    </location>
</feature>
<accession>A0A7L7SP98</accession>
<dbReference type="EMBL" id="MT771342">
    <property type="protein sequence ID" value="QOC55977.1"/>
    <property type="molecule type" value="Genomic_DNA"/>
</dbReference>
<dbReference type="KEGG" id="vg:77929313"/>
<evidence type="ECO:0000313" key="3">
    <source>
        <dbReference type="Proteomes" id="UP000516550"/>
    </source>
</evidence>
<dbReference type="Proteomes" id="UP000516550">
    <property type="component" value="Genome"/>
</dbReference>
<keyword evidence="3" id="KW-1185">Reference proteome</keyword>
<protein>
    <submittedName>
        <fullName evidence="2">RecT-like ssDNA binding protein</fullName>
    </submittedName>
</protein>
<reference evidence="2 3" key="1">
    <citation type="submission" date="2020-07" db="EMBL/GenBank/DDBJ databases">
        <authorList>
            <person name="McAllister N."/>
            <person name="Young J."/>
            <person name="Gollmer S."/>
            <person name="Akhtar Z.M."/>
            <person name="Amr M."/>
            <person name="Desai R.P."/>
            <person name="Lewis C.M."/>
            <person name="Oday Z.S."/>
            <person name="Robertson L.A."/>
            <person name="Yannam M.R."/>
            <person name="Butela K.A."/>
            <person name="Garlena R.A."/>
            <person name="Russell D.A."/>
            <person name="Pope W.H."/>
            <person name="Jacobs-Sera D."/>
            <person name="Hatfull G.F."/>
        </authorList>
    </citation>
    <scope>NUCLEOTIDE SEQUENCE [LARGE SCALE GENOMIC DNA]</scope>
</reference>
<proteinExistence type="predicted"/>
<feature type="region of interest" description="Disordered" evidence="1">
    <location>
        <begin position="226"/>
        <end position="259"/>
    </location>
</feature>
<evidence type="ECO:0000256" key="1">
    <source>
        <dbReference type="SAM" id="MobiDB-lite"/>
    </source>
</evidence>
<gene>
    <name evidence="2" type="primary">47</name>
    <name evidence="2" type="ORF">SEA_MATTEO_47</name>
</gene>
<dbReference type="GeneID" id="77929313"/>
<dbReference type="RefSeq" id="YP_010653478.1">
    <property type="nucleotide sequence ID" value="NC_070798.1"/>
</dbReference>
<organism evidence="2 3">
    <name type="scientific">Gordonia phage Matteo</name>
    <dbReference type="NCBI Taxonomy" id="2759392"/>
    <lineage>
        <taxon>Viruses</taxon>
        <taxon>Duplodnaviria</taxon>
        <taxon>Heunggongvirae</taxon>
        <taxon>Uroviricota</taxon>
        <taxon>Caudoviricetes</taxon>
        <taxon>Attisvirus</taxon>
        <taxon>Attisvirus matteo</taxon>
    </lineage>
</organism>
<sequence>MSNEVQTISQPEVLPALAPTSLNPAQSRHQQLLDLQAEAQFLDVAYGLAERACGNGGQMVAQHFRGKPADGAIAIAYGASLGWHWTKSLQDVYVVNGKPSIQSKEMRELLIRAGHTIEEVEVGPTKVTLRGFRGGSDVPVTVTWTIEDAERAGYTSNPNYKKVPTNMLYARATTDLAKRLAPDALSGLGIVEDQQEIERARKVTSEQVSRPGVDELRARLGPSSAIAAPKAAPEPEAPATAAAEAVGESTESDTAAPSKDDLKRFTALFARAGIAGNSAAAKAKRKTVTEKLIERTVEDDTPLTADECVKVIDQLERLIASGEAEGRGDAALVDTVAALIEEDQPAPEES</sequence>